<dbReference type="PANTHER" id="PTHR46586">
    <property type="entry name" value="ANKYRIN REPEAT-CONTAINING PROTEIN"/>
    <property type="match status" value="1"/>
</dbReference>
<dbReference type="Pfam" id="PF12796">
    <property type="entry name" value="Ank_2"/>
    <property type="match status" value="1"/>
</dbReference>
<sequence>MIPLAQACSFRSTRLLDRIWQNSDPKAVNGTGWSLCRHLRADIHYYRFQFTKSLRAAVESGDLKIVNWVLEHFSGCVAEQDVVEEAASCGRLDILKHFLEYSHCADEERNVILWGGNDMILAIQGGHGDLARWLYENTPDAPRNLHGVMEFAVRQYDRAVIQWHLDTEKSDLLLPPPMINATGSNLEVLQWIVERDFVECSDYTLEGAAKNGRLDIVKWLVEKGITKGTREAVQAACSAGHLDVVKWLLVHSEVCYPHFAISFAIRQGHLDIIKHLCEVGAGYEPSRMMVDSASFGHLHVVKWILKKYGLGLLSLSEVSQFEQSRPNAMDRAASNGYLHILKFLHSVAMDMQREGEGGDHTCSDSALLLAAAMGHFEVLKWLCRTYPQLNFPPTTTCMVAQYGNLHILQWLHHQCDVQWSSNVMDSAAENGHIAVVKWLHENRNEGCTTSAMTYAARNGHLQIVRWLHCNRMESCTLDAMDFATYREHFEILLFLRANITETGRTVSNFYTRGHKQQHIISWLTQEHLLETESFI</sequence>
<dbReference type="Gene3D" id="1.25.40.20">
    <property type="entry name" value="Ankyrin repeat-containing domain"/>
    <property type="match status" value="3"/>
</dbReference>
<dbReference type="AlphaFoldDB" id="A0A225WYI4"/>
<comment type="caution">
    <text evidence="1">The sequence shown here is derived from an EMBL/GenBank/DDBJ whole genome shotgun (WGS) entry which is preliminary data.</text>
</comment>
<dbReference type="InterPro" id="IPR052050">
    <property type="entry name" value="SecEffector_AnkRepeat"/>
</dbReference>
<dbReference type="PANTHER" id="PTHR46586:SF3">
    <property type="entry name" value="ANKYRIN REPEAT-CONTAINING PROTEIN"/>
    <property type="match status" value="1"/>
</dbReference>
<dbReference type="InterPro" id="IPR002110">
    <property type="entry name" value="Ankyrin_rpt"/>
</dbReference>
<dbReference type="OrthoDB" id="123919at2759"/>
<dbReference type="InterPro" id="IPR036770">
    <property type="entry name" value="Ankyrin_rpt-contain_sf"/>
</dbReference>
<organism evidence="1 2">
    <name type="scientific">Phytophthora megakarya</name>
    <dbReference type="NCBI Taxonomy" id="4795"/>
    <lineage>
        <taxon>Eukaryota</taxon>
        <taxon>Sar</taxon>
        <taxon>Stramenopiles</taxon>
        <taxon>Oomycota</taxon>
        <taxon>Peronosporomycetes</taxon>
        <taxon>Peronosporales</taxon>
        <taxon>Peronosporaceae</taxon>
        <taxon>Phytophthora</taxon>
    </lineage>
</organism>
<accession>A0A225WYI4</accession>
<dbReference type="EMBL" id="NBNE01000114">
    <property type="protein sequence ID" value="OWZ22726.1"/>
    <property type="molecule type" value="Genomic_DNA"/>
</dbReference>
<protein>
    <recommendedName>
        <fullName evidence="3">Serine/threonine protein kinase</fullName>
    </recommendedName>
</protein>
<dbReference type="Proteomes" id="UP000198211">
    <property type="component" value="Unassembled WGS sequence"/>
</dbReference>
<dbReference type="STRING" id="4795.A0A225WYI4"/>
<evidence type="ECO:0000313" key="1">
    <source>
        <dbReference type="EMBL" id="OWZ22726.1"/>
    </source>
</evidence>
<keyword evidence="2" id="KW-1185">Reference proteome</keyword>
<proteinExistence type="predicted"/>
<dbReference type="Pfam" id="PF13637">
    <property type="entry name" value="Ank_4"/>
    <property type="match status" value="1"/>
</dbReference>
<reference evidence="2" key="1">
    <citation type="submission" date="2017-03" db="EMBL/GenBank/DDBJ databases">
        <title>Phytopthora megakarya and P. palmivora, two closely related causual agents of cacao black pod achieved similar genome size and gene model numbers by different mechanisms.</title>
        <authorList>
            <person name="Ali S."/>
            <person name="Shao J."/>
            <person name="Larry D.J."/>
            <person name="Kronmiller B."/>
            <person name="Shen D."/>
            <person name="Strem M.D."/>
            <person name="Melnick R.L."/>
            <person name="Guiltinan M.J."/>
            <person name="Tyler B.M."/>
            <person name="Meinhardt L.W."/>
            <person name="Bailey B.A."/>
        </authorList>
    </citation>
    <scope>NUCLEOTIDE SEQUENCE [LARGE SCALE GENOMIC DNA]</scope>
    <source>
        <strain evidence="2">zdho120</strain>
    </source>
</reference>
<evidence type="ECO:0000313" key="2">
    <source>
        <dbReference type="Proteomes" id="UP000198211"/>
    </source>
</evidence>
<dbReference type="SMART" id="SM00248">
    <property type="entry name" value="ANK"/>
    <property type="match status" value="5"/>
</dbReference>
<gene>
    <name evidence="1" type="ORF">PHMEG_0002521</name>
</gene>
<dbReference type="SUPFAM" id="SSF48403">
    <property type="entry name" value="Ankyrin repeat"/>
    <property type="match status" value="2"/>
</dbReference>
<name>A0A225WYI4_9STRA</name>
<evidence type="ECO:0008006" key="3">
    <source>
        <dbReference type="Google" id="ProtNLM"/>
    </source>
</evidence>